<protein>
    <submittedName>
        <fullName evidence="18">Endoplasmic oxidoreductin</fullName>
    </submittedName>
</protein>
<evidence type="ECO:0000256" key="4">
    <source>
        <dbReference type="ARBA" id="ARBA00011802"/>
    </source>
</evidence>
<evidence type="ECO:0000256" key="13">
    <source>
        <dbReference type="ARBA" id="ARBA00023157"/>
    </source>
</evidence>
<dbReference type="InterPro" id="IPR037192">
    <property type="entry name" value="ERO1-like_sf"/>
</dbReference>
<evidence type="ECO:0000256" key="3">
    <source>
        <dbReference type="ARBA" id="ARBA00008277"/>
    </source>
</evidence>
<keyword evidence="14" id="KW-0325">Glycoprotein</keyword>
<dbReference type="GO" id="GO:0016972">
    <property type="term" value="F:thiol oxidase activity"/>
    <property type="evidence" value="ECO:0007669"/>
    <property type="project" value="InterPro"/>
</dbReference>
<comment type="subunit">
    <text evidence="4">May function both as a monomer and a homodimer.</text>
</comment>
<feature type="signal peptide" evidence="17">
    <location>
        <begin position="1"/>
        <end position="22"/>
    </location>
</feature>
<proteinExistence type="inferred from homology"/>
<keyword evidence="12" id="KW-0472">Membrane</keyword>
<dbReference type="OrthoDB" id="269384at2759"/>
<evidence type="ECO:0000256" key="14">
    <source>
        <dbReference type="ARBA" id="ARBA00023180"/>
    </source>
</evidence>
<dbReference type="PANTHER" id="PTHR12613:SF0">
    <property type="entry name" value="ERO1-LIKE PROTEIN"/>
    <property type="match status" value="1"/>
</dbReference>
<evidence type="ECO:0000256" key="2">
    <source>
        <dbReference type="ARBA" id="ARBA00004367"/>
    </source>
</evidence>
<feature type="chain" id="PRO_5012779312" evidence="17">
    <location>
        <begin position="23"/>
        <end position="548"/>
    </location>
</feature>
<evidence type="ECO:0000313" key="19">
    <source>
        <dbReference type="Proteomes" id="UP000193067"/>
    </source>
</evidence>
<evidence type="ECO:0000256" key="17">
    <source>
        <dbReference type="SAM" id="SignalP"/>
    </source>
</evidence>
<keyword evidence="7 17" id="KW-0732">Signal</keyword>
<accession>A0A1Y2J328</accession>
<dbReference type="GO" id="GO:0034975">
    <property type="term" value="P:protein folding in endoplasmic reticulum"/>
    <property type="evidence" value="ECO:0007669"/>
    <property type="project" value="InterPro"/>
</dbReference>
<comment type="cofactor">
    <cofactor evidence="1">
        <name>FAD</name>
        <dbReference type="ChEBI" id="CHEBI:57692"/>
    </cofactor>
</comment>
<evidence type="ECO:0000256" key="15">
    <source>
        <dbReference type="ARBA" id="ARBA00023284"/>
    </source>
</evidence>
<keyword evidence="13" id="KW-1015">Disulfide bond</keyword>
<organism evidence="18 19">
    <name type="scientific">Trametes coccinea (strain BRFM310)</name>
    <name type="common">Pycnoporus coccineus</name>
    <dbReference type="NCBI Taxonomy" id="1353009"/>
    <lineage>
        <taxon>Eukaryota</taxon>
        <taxon>Fungi</taxon>
        <taxon>Dikarya</taxon>
        <taxon>Basidiomycota</taxon>
        <taxon>Agaricomycotina</taxon>
        <taxon>Agaricomycetes</taxon>
        <taxon>Polyporales</taxon>
        <taxon>Polyporaceae</taxon>
        <taxon>Trametes</taxon>
    </lineage>
</organism>
<dbReference type="STRING" id="1353009.A0A1Y2J328"/>
<keyword evidence="10" id="KW-0249">Electron transport</keyword>
<keyword evidence="6" id="KW-0285">Flavoprotein</keyword>
<evidence type="ECO:0000256" key="10">
    <source>
        <dbReference type="ARBA" id="ARBA00022982"/>
    </source>
</evidence>
<keyword evidence="11" id="KW-0560">Oxidoreductase</keyword>
<dbReference type="InterPro" id="IPR007266">
    <property type="entry name" value="Ero1"/>
</dbReference>
<dbReference type="SUPFAM" id="SSF110019">
    <property type="entry name" value="ERO1-like"/>
    <property type="match status" value="1"/>
</dbReference>
<evidence type="ECO:0000256" key="11">
    <source>
        <dbReference type="ARBA" id="ARBA00023002"/>
    </source>
</evidence>
<reference evidence="18 19" key="1">
    <citation type="journal article" date="2015" name="Biotechnol. Biofuels">
        <title>Enhanced degradation of softwood versus hardwood by the white-rot fungus Pycnoporus coccineus.</title>
        <authorList>
            <person name="Couturier M."/>
            <person name="Navarro D."/>
            <person name="Chevret D."/>
            <person name="Henrissat B."/>
            <person name="Piumi F."/>
            <person name="Ruiz-Duenas F.J."/>
            <person name="Martinez A.T."/>
            <person name="Grigoriev I.V."/>
            <person name="Riley R."/>
            <person name="Lipzen A."/>
            <person name="Berrin J.G."/>
            <person name="Master E.R."/>
            <person name="Rosso M.N."/>
        </authorList>
    </citation>
    <scope>NUCLEOTIDE SEQUENCE [LARGE SCALE GENOMIC DNA]</scope>
    <source>
        <strain evidence="18 19">BRFM310</strain>
    </source>
</reference>
<evidence type="ECO:0000256" key="16">
    <source>
        <dbReference type="SAM" id="MobiDB-lite"/>
    </source>
</evidence>
<keyword evidence="9" id="KW-0274">FAD</keyword>
<evidence type="ECO:0000256" key="7">
    <source>
        <dbReference type="ARBA" id="ARBA00022729"/>
    </source>
</evidence>
<keyword evidence="15" id="KW-0676">Redox-active center</keyword>
<sequence>MLSRHLHALFLACLFYPFSSHAADSQEQQQEQHSLLSNSLPRSGEVKSVLEREPVKEAACEYIPTGPIETTQCDFETVESATDELYEELHALVETPFFKYFRADLYRDCPYWQENGFCMNRECGITTVDESEIPERWRAAELSKIEMPAGDQRTELPGCYYRDSDYCFLDDMTEGDYIDLTLNPERFTGYAGPSAHRVWKAIYEENCFGMSEWDVLPSRSPNVAAAALPDSMKKALGNADAIEDPKECLERRVYYKIVSGLHASISTHICHDTMNQTTGEWGPDLKCFISRVAAYPERLQYIYFDAVLLLRAVARLGPYLTAYDYCASGTHEDDAQTLARLTHVVDIARAVGRFDETALFRGANAETLKEEFKEHFRNVTRIMDCVGCDKCRLWGKVQTTGIATALKVLFELDEKALDPKANTNLLQRSEVVALINTLHRLVESLHMVQDFRRMWAESSAEDAARLVSEVAGSAHKPRHSPGAHATGAHGPQRFLLDTLERVACWVRACRDGTLGCLRGLVDGVVEVARAAAGVFRLSGKDQGPRSEL</sequence>
<evidence type="ECO:0000313" key="18">
    <source>
        <dbReference type="EMBL" id="OSD06861.1"/>
    </source>
</evidence>
<feature type="region of interest" description="Disordered" evidence="16">
    <location>
        <begin position="470"/>
        <end position="489"/>
    </location>
</feature>
<keyword evidence="19" id="KW-1185">Reference proteome</keyword>
<dbReference type="GO" id="GO:0005789">
    <property type="term" value="C:endoplasmic reticulum membrane"/>
    <property type="evidence" value="ECO:0007669"/>
    <property type="project" value="UniProtKB-SubCell"/>
</dbReference>
<dbReference type="AlphaFoldDB" id="A0A1Y2J328"/>
<dbReference type="PANTHER" id="PTHR12613">
    <property type="entry name" value="ERO1-RELATED"/>
    <property type="match status" value="1"/>
</dbReference>
<evidence type="ECO:0000256" key="6">
    <source>
        <dbReference type="ARBA" id="ARBA00022630"/>
    </source>
</evidence>
<comment type="similarity">
    <text evidence="3">Belongs to the EROs family.</text>
</comment>
<dbReference type="EMBL" id="KZ084089">
    <property type="protein sequence ID" value="OSD06861.1"/>
    <property type="molecule type" value="Genomic_DNA"/>
</dbReference>
<keyword evidence="8" id="KW-0256">Endoplasmic reticulum</keyword>
<name>A0A1Y2J328_TRAC3</name>
<evidence type="ECO:0000256" key="8">
    <source>
        <dbReference type="ARBA" id="ARBA00022824"/>
    </source>
</evidence>
<dbReference type="Proteomes" id="UP000193067">
    <property type="component" value="Unassembled WGS sequence"/>
</dbReference>
<evidence type="ECO:0000256" key="12">
    <source>
        <dbReference type="ARBA" id="ARBA00023136"/>
    </source>
</evidence>
<comment type="subcellular location">
    <subcellularLocation>
        <location evidence="2">Endoplasmic reticulum membrane</location>
        <topology evidence="2">Peripheral membrane protein</topology>
        <orientation evidence="2">Lumenal side</orientation>
    </subcellularLocation>
</comment>
<gene>
    <name evidence="18" type="ORF">PYCCODRAFT_1431052</name>
</gene>
<evidence type="ECO:0000256" key="1">
    <source>
        <dbReference type="ARBA" id="ARBA00001974"/>
    </source>
</evidence>
<evidence type="ECO:0000256" key="9">
    <source>
        <dbReference type="ARBA" id="ARBA00022827"/>
    </source>
</evidence>
<evidence type="ECO:0000256" key="5">
    <source>
        <dbReference type="ARBA" id="ARBA00022448"/>
    </source>
</evidence>
<dbReference type="GO" id="GO:0071949">
    <property type="term" value="F:FAD binding"/>
    <property type="evidence" value="ECO:0007669"/>
    <property type="project" value="InterPro"/>
</dbReference>
<dbReference type="GO" id="GO:0015035">
    <property type="term" value="F:protein-disulfide reductase activity"/>
    <property type="evidence" value="ECO:0007669"/>
    <property type="project" value="InterPro"/>
</dbReference>
<keyword evidence="5" id="KW-0813">Transport</keyword>
<dbReference type="Pfam" id="PF04137">
    <property type="entry name" value="ERO1"/>
    <property type="match status" value="1"/>
</dbReference>